<keyword evidence="2" id="KW-0472">Membrane</keyword>
<keyword evidence="2" id="KW-0812">Transmembrane</keyword>
<dbReference type="OrthoDB" id="5395727at2759"/>
<feature type="compositionally biased region" description="Polar residues" evidence="1">
    <location>
        <begin position="74"/>
        <end position="92"/>
    </location>
</feature>
<proteinExistence type="predicted"/>
<dbReference type="EMBL" id="MSZU01000087">
    <property type="protein sequence ID" value="OMP84506.1"/>
    <property type="molecule type" value="Genomic_DNA"/>
</dbReference>
<evidence type="ECO:0000256" key="2">
    <source>
        <dbReference type="SAM" id="Phobius"/>
    </source>
</evidence>
<evidence type="ECO:0000313" key="4">
    <source>
        <dbReference type="Proteomes" id="UP000190776"/>
    </source>
</evidence>
<accession>A0A1S8BAS9</accession>
<comment type="caution">
    <text evidence="3">The sequence shown here is derived from an EMBL/GenBank/DDBJ whole genome shotgun (WGS) entry which is preliminary data.</text>
</comment>
<feature type="compositionally biased region" description="Basic and acidic residues" evidence="1">
    <location>
        <begin position="150"/>
        <end position="162"/>
    </location>
</feature>
<protein>
    <submittedName>
        <fullName evidence="3">Uncharacterized protein</fullName>
    </submittedName>
</protein>
<gene>
    <name evidence="3" type="ORF">BK809_0001609</name>
</gene>
<dbReference type="AlphaFoldDB" id="A0A1S8BAS9"/>
<reference evidence="3 4" key="1">
    <citation type="submission" date="2017-01" db="EMBL/GenBank/DDBJ databases">
        <title>Draft genome sequence of Diplodia seriata F98.1, a fungal species involved in grapevine trunk diseases.</title>
        <authorList>
            <person name="Robert-Siegwald G."/>
            <person name="Vallet J."/>
            <person name="Abou-Mansour E."/>
            <person name="Xu J."/>
            <person name="Rey P."/>
            <person name="Bertsch C."/>
            <person name="Rego C."/>
            <person name="Larignon P."/>
            <person name="Fontaine F."/>
            <person name="Lebrun M.-H."/>
        </authorList>
    </citation>
    <scope>NUCLEOTIDE SEQUENCE [LARGE SCALE GENOMIC DNA]</scope>
    <source>
        <strain evidence="3 4">F98.1</strain>
    </source>
</reference>
<sequence>MATNTTSAASGKHHSTWPLTCHPCPIRSTRSFQAVFRHVSQSSLAVQYLPRVLSSCRSQHANNSTLNIDIDGSPTGNPSINADLKTASNGAHGSSAIEDDDDHQHGGLHMHDPFGGDKLDRIAGGDDMHMPGDPSSSAVRGGSFGSDTSPTRDRRMSKEWDASKVPPSRFQKRSGSIYSTPSSRDTHLTGTGSDRDKGYWEKMKEKVSSRRQQSRFLVLLLVRCVILVIQTSGSQLITFTMKETWLTYFFCRRVG</sequence>
<feature type="region of interest" description="Disordered" evidence="1">
    <location>
        <begin position="66"/>
        <end position="197"/>
    </location>
</feature>
<feature type="compositionally biased region" description="Polar residues" evidence="1">
    <location>
        <begin position="173"/>
        <end position="192"/>
    </location>
</feature>
<evidence type="ECO:0000256" key="1">
    <source>
        <dbReference type="SAM" id="MobiDB-lite"/>
    </source>
</evidence>
<name>A0A1S8BAS9_9PEZI</name>
<feature type="compositionally biased region" description="Basic and acidic residues" evidence="1">
    <location>
        <begin position="102"/>
        <end position="130"/>
    </location>
</feature>
<organism evidence="3 4">
    <name type="scientific">Diplodia seriata</name>
    <dbReference type="NCBI Taxonomy" id="420778"/>
    <lineage>
        <taxon>Eukaryota</taxon>
        <taxon>Fungi</taxon>
        <taxon>Dikarya</taxon>
        <taxon>Ascomycota</taxon>
        <taxon>Pezizomycotina</taxon>
        <taxon>Dothideomycetes</taxon>
        <taxon>Dothideomycetes incertae sedis</taxon>
        <taxon>Botryosphaeriales</taxon>
        <taxon>Botryosphaeriaceae</taxon>
        <taxon>Diplodia</taxon>
    </lineage>
</organism>
<feature type="transmembrane region" description="Helical" evidence="2">
    <location>
        <begin position="216"/>
        <end position="237"/>
    </location>
</feature>
<dbReference type="Proteomes" id="UP000190776">
    <property type="component" value="Unassembled WGS sequence"/>
</dbReference>
<keyword evidence="2" id="KW-1133">Transmembrane helix</keyword>
<evidence type="ECO:0000313" key="3">
    <source>
        <dbReference type="EMBL" id="OMP84506.1"/>
    </source>
</evidence>